<organism evidence="1 2">
    <name type="scientific">Shewanella yunxiaonensis</name>
    <dbReference type="NCBI Taxonomy" id="2829809"/>
    <lineage>
        <taxon>Bacteria</taxon>
        <taxon>Pseudomonadati</taxon>
        <taxon>Pseudomonadota</taxon>
        <taxon>Gammaproteobacteria</taxon>
        <taxon>Alteromonadales</taxon>
        <taxon>Shewanellaceae</taxon>
        <taxon>Shewanella</taxon>
    </lineage>
</organism>
<accession>A0ABX7YR03</accession>
<dbReference type="RefSeq" id="WP_212594112.1">
    <property type="nucleotide sequence ID" value="NZ_CP073587.1"/>
</dbReference>
<evidence type="ECO:0000313" key="2">
    <source>
        <dbReference type="Proteomes" id="UP000679575"/>
    </source>
</evidence>
<keyword evidence="2" id="KW-1185">Reference proteome</keyword>
<proteinExistence type="predicted"/>
<evidence type="ECO:0000313" key="1">
    <source>
        <dbReference type="EMBL" id="QUN05062.1"/>
    </source>
</evidence>
<name>A0ABX7YR03_9GAMM</name>
<protein>
    <submittedName>
        <fullName evidence="1">Uncharacterized protein</fullName>
    </submittedName>
</protein>
<reference evidence="1 2" key="1">
    <citation type="submission" date="2021-04" db="EMBL/GenBank/DDBJ databases">
        <title>Novel species identification of genus Shewanella.</title>
        <authorList>
            <person name="Liu G."/>
        </authorList>
    </citation>
    <scope>NUCLEOTIDE SEQUENCE [LARGE SCALE GENOMIC DNA]</scope>
    <source>
        <strain evidence="1 2">FJAT-54481</strain>
    </source>
</reference>
<gene>
    <name evidence="1" type="ORF">KDN34_12675</name>
</gene>
<sequence>MASSVVDALKAQLKQQGYDVSVIDVAPPYRLTQPLLIKSPALFDDAYIGGIVTSLQQHGYASVDVVSMQTEQYFYNGRNVGVYLPSQVNVIMPMVMQSEDCGQQYIVLETDADAFSLDRGETFPVIKGHYTVDEQGVGAFSTAHSRLTFKLKRVQVATWNGERPADRLDIVEQINPLLPERCSFITIYDSSAP</sequence>
<dbReference type="EMBL" id="CP073587">
    <property type="protein sequence ID" value="QUN05062.1"/>
    <property type="molecule type" value="Genomic_DNA"/>
</dbReference>
<dbReference type="Proteomes" id="UP000679575">
    <property type="component" value="Chromosome"/>
</dbReference>